<dbReference type="EMBL" id="QEAN01000025">
    <property type="protein sequence ID" value="TPX52966.1"/>
    <property type="molecule type" value="Genomic_DNA"/>
</dbReference>
<dbReference type="Proteomes" id="UP000317494">
    <property type="component" value="Unassembled WGS sequence"/>
</dbReference>
<evidence type="ECO:0000313" key="3">
    <source>
        <dbReference type="EMBL" id="TPX52966.1"/>
    </source>
</evidence>
<feature type="compositionally biased region" description="Polar residues" evidence="1">
    <location>
        <begin position="1"/>
        <end position="14"/>
    </location>
</feature>
<proteinExistence type="predicted"/>
<keyword evidence="4" id="KW-1185">Reference proteome</keyword>
<evidence type="ECO:0000313" key="2">
    <source>
        <dbReference type="EMBL" id="TPX46075.1"/>
    </source>
</evidence>
<organism evidence="2 5">
    <name type="scientific">Synchytrium endobioticum</name>
    <dbReference type="NCBI Taxonomy" id="286115"/>
    <lineage>
        <taxon>Eukaryota</taxon>
        <taxon>Fungi</taxon>
        <taxon>Fungi incertae sedis</taxon>
        <taxon>Chytridiomycota</taxon>
        <taxon>Chytridiomycota incertae sedis</taxon>
        <taxon>Chytridiomycetes</taxon>
        <taxon>Synchytriales</taxon>
        <taxon>Synchytriaceae</taxon>
        <taxon>Synchytrium</taxon>
    </lineage>
</organism>
<feature type="compositionally biased region" description="Basic and acidic residues" evidence="1">
    <location>
        <begin position="111"/>
        <end position="121"/>
    </location>
</feature>
<accession>A0A507D460</accession>
<evidence type="ECO:0000313" key="4">
    <source>
        <dbReference type="Proteomes" id="UP000317494"/>
    </source>
</evidence>
<dbReference type="AlphaFoldDB" id="A0A507D460"/>
<sequence length="204" mass="22114">MHNPATATTASLSAQEGILSPSPRRLAAPSRLDSAPQDASSPTHVAKGAHMRKKSGNATSTMRTMYYNVEQLPPTDAEYDTVPPRTIQTSRPASSVGSPAPRCATPQLPRSEPHTDSHPASEYDEDELPATHHRDDFVNAVFELHQIASGIPLINTRRPSVSEGFIASASPLSHILVDSRQEAHYGNWQQRILNDVSAPARIIV</sequence>
<evidence type="ECO:0000256" key="1">
    <source>
        <dbReference type="SAM" id="MobiDB-lite"/>
    </source>
</evidence>
<feature type="compositionally biased region" description="Polar residues" evidence="1">
    <location>
        <begin position="86"/>
        <end position="97"/>
    </location>
</feature>
<comment type="caution">
    <text evidence="2">The sequence shown here is derived from an EMBL/GenBank/DDBJ whole genome shotgun (WGS) entry which is preliminary data.</text>
</comment>
<protein>
    <submittedName>
        <fullName evidence="2">Uncharacterized protein</fullName>
    </submittedName>
</protein>
<feature type="region of interest" description="Disordered" evidence="1">
    <location>
        <begin position="1"/>
        <end position="126"/>
    </location>
</feature>
<reference evidence="4 5" key="1">
    <citation type="journal article" date="2019" name="Sci. Rep.">
        <title>Comparative genomics of chytrid fungi reveal insights into the obligate biotrophic and pathogenic lifestyle of Synchytrium endobioticum.</title>
        <authorList>
            <person name="van de Vossenberg B.T.L.H."/>
            <person name="Warris S."/>
            <person name="Nguyen H.D.T."/>
            <person name="van Gent-Pelzer M.P.E."/>
            <person name="Joly D.L."/>
            <person name="van de Geest H.C."/>
            <person name="Bonants P.J.M."/>
            <person name="Smith D.S."/>
            <person name="Levesque C.A."/>
            <person name="van der Lee T.A.J."/>
        </authorList>
    </citation>
    <scope>NUCLEOTIDE SEQUENCE [LARGE SCALE GENOMIC DNA]</scope>
    <source>
        <strain evidence="2 5">LEV6574</strain>
        <strain evidence="3 4">MB42</strain>
    </source>
</reference>
<evidence type="ECO:0000313" key="5">
    <source>
        <dbReference type="Proteomes" id="UP000320475"/>
    </source>
</evidence>
<dbReference type="Proteomes" id="UP000320475">
    <property type="component" value="Unassembled WGS sequence"/>
</dbReference>
<gene>
    <name evidence="2" type="ORF">SeLEV6574_g03424</name>
    <name evidence="3" type="ORF">SeMB42_g01078</name>
</gene>
<dbReference type="VEuPathDB" id="FungiDB:SeMB42_g01078"/>
<dbReference type="EMBL" id="QEAM01000115">
    <property type="protein sequence ID" value="TPX46075.1"/>
    <property type="molecule type" value="Genomic_DNA"/>
</dbReference>
<name>A0A507D460_9FUNG</name>